<evidence type="ECO:0000313" key="2">
    <source>
        <dbReference type="EMBL" id="MFC4605445.1"/>
    </source>
</evidence>
<name>A0ABV9FTU4_9NOCA</name>
<dbReference type="EMBL" id="JBHSFO010000012">
    <property type="protein sequence ID" value="MFC4605445.1"/>
    <property type="molecule type" value="Genomic_DNA"/>
</dbReference>
<protein>
    <submittedName>
        <fullName evidence="2">DUF2786 domain-containing protein</fullName>
    </submittedName>
</protein>
<dbReference type="Pfam" id="PF10979">
    <property type="entry name" value="DUF2786"/>
    <property type="match status" value="1"/>
</dbReference>
<sequence length="363" mass="38935">MKSNRTDIRGLIGCLSTLSQAYERGWQPADVLHVTRRSLPATLLTPAAVLILHESRRSDAWSRAPRPWLDQLRTIAETHPGADAATEIDESQAQVVARFWWGLHAWTALCPPPSAWPPHRDTAEHRPDSEATAADTKVLNKIRGLLAKAESTQFVEEAETLTAKAQELMTRYAIDAAVLEAAAPGATVTVDSRRVHLDSPYVKQKALLLSAIGEANHVAAVITERTATVTMVGAPVDVRQSEMLFTSLLVQATRAMQVEGDKGSRSTEFRKAFLFGFAVRIGQRLTEAGKAGTAQAVADSQIEFADLLPILAAREVAVRAEVTRIFGRTKTMRGSATDASGLRAGRSAADAATLGTGSGAIAG</sequence>
<proteinExistence type="predicted"/>
<dbReference type="InterPro" id="IPR024498">
    <property type="entry name" value="DUF2786"/>
</dbReference>
<evidence type="ECO:0000313" key="3">
    <source>
        <dbReference type="Proteomes" id="UP001595914"/>
    </source>
</evidence>
<dbReference type="RefSeq" id="WP_378419059.1">
    <property type="nucleotide sequence ID" value="NZ_JBHSFO010000012.1"/>
</dbReference>
<gene>
    <name evidence="2" type="ORF">ACFO6S_17225</name>
</gene>
<organism evidence="2 3">
    <name type="scientific">Rhodococcus kronopolitis</name>
    <dbReference type="NCBI Taxonomy" id="1460226"/>
    <lineage>
        <taxon>Bacteria</taxon>
        <taxon>Bacillati</taxon>
        <taxon>Actinomycetota</taxon>
        <taxon>Actinomycetes</taxon>
        <taxon>Mycobacteriales</taxon>
        <taxon>Nocardiaceae</taxon>
        <taxon>Rhodococcus</taxon>
    </lineage>
</organism>
<reference evidence="3" key="1">
    <citation type="journal article" date="2019" name="Int. J. Syst. Evol. Microbiol.">
        <title>The Global Catalogue of Microorganisms (GCM) 10K type strain sequencing project: providing services to taxonomists for standard genome sequencing and annotation.</title>
        <authorList>
            <consortium name="The Broad Institute Genomics Platform"/>
            <consortium name="The Broad Institute Genome Sequencing Center for Infectious Disease"/>
            <person name="Wu L."/>
            <person name="Ma J."/>
        </authorList>
    </citation>
    <scope>NUCLEOTIDE SEQUENCE [LARGE SCALE GENOMIC DNA]</scope>
    <source>
        <strain evidence="3">CCUG 54520</strain>
    </source>
</reference>
<evidence type="ECO:0000259" key="1">
    <source>
        <dbReference type="Pfam" id="PF10979"/>
    </source>
</evidence>
<accession>A0ABV9FTU4</accession>
<comment type="caution">
    <text evidence="2">The sequence shown here is derived from an EMBL/GenBank/DDBJ whole genome shotgun (WGS) entry which is preliminary data.</text>
</comment>
<feature type="domain" description="DUF2786" evidence="1">
    <location>
        <begin position="137"/>
        <end position="175"/>
    </location>
</feature>
<dbReference type="Proteomes" id="UP001595914">
    <property type="component" value="Unassembled WGS sequence"/>
</dbReference>
<keyword evidence="3" id="KW-1185">Reference proteome</keyword>